<evidence type="ECO:0000256" key="4">
    <source>
        <dbReference type="SAM" id="Coils"/>
    </source>
</evidence>
<dbReference type="Gene3D" id="3.90.640.10">
    <property type="entry name" value="Actin, Chain A, domain 4"/>
    <property type="match status" value="1"/>
</dbReference>
<dbReference type="Proteomes" id="UP001178507">
    <property type="component" value="Unassembled WGS sequence"/>
</dbReference>
<evidence type="ECO:0000313" key="5">
    <source>
        <dbReference type="EMBL" id="CAJ1400942.1"/>
    </source>
</evidence>
<keyword evidence="1 3" id="KW-0547">Nucleotide-binding</keyword>
<dbReference type="PANTHER" id="PTHR19375">
    <property type="entry name" value="HEAT SHOCK PROTEIN 70KDA"/>
    <property type="match status" value="1"/>
</dbReference>
<dbReference type="Gene3D" id="2.60.34.10">
    <property type="entry name" value="Substrate Binding Domain Of DNAk, Chain A, domain 1"/>
    <property type="match status" value="1"/>
</dbReference>
<protein>
    <recommendedName>
        <fullName evidence="7">Heat shock protein 70</fullName>
    </recommendedName>
</protein>
<dbReference type="PROSITE" id="PS00297">
    <property type="entry name" value="HSP70_1"/>
    <property type="match status" value="1"/>
</dbReference>
<evidence type="ECO:0000313" key="6">
    <source>
        <dbReference type="Proteomes" id="UP001178507"/>
    </source>
</evidence>
<keyword evidence="6" id="KW-1185">Reference proteome</keyword>
<dbReference type="InterPro" id="IPR029047">
    <property type="entry name" value="HSP70_peptide-bd_sf"/>
</dbReference>
<dbReference type="SUPFAM" id="SSF53067">
    <property type="entry name" value="Actin-like ATPase domain"/>
    <property type="match status" value="2"/>
</dbReference>
<comment type="similarity">
    <text evidence="3">Belongs to the heat shock protein 70 family.</text>
</comment>
<reference evidence="5" key="1">
    <citation type="submission" date="2023-08" db="EMBL/GenBank/DDBJ databases">
        <authorList>
            <person name="Chen Y."/>
            <person name="Shah S."/>
            <person name="Dougan E. K."/>
            <person name="Thang M."/>
            <person name="Chan C."/>
        </authorList>
    </citation>
    <scope>NUCLEOTIDE SEQUENCE</scope>
</reference>
<evidence type="ECO:0000256" key="3">
    <source>
        <dbReference type="RuleBase" id="RU003322"/>
    </source>
</evidence>
<dbReference type="FunFam" id="3.90.640.10:FF:000003">
    <property type="entry name" value="Molecular chaperone DnaK"/>
    <property type="match status" value="1"/>
</dbReference>
<keyword evidence="4" id="KW-0175">Coiled coil</keyword>
<dbReference type="CDD" id="cd10234">
    <property type="entry name" value="ASKHA_NBD_HSP70_DnaK-like"/>
    <property type="match status" value="1"/>
</dbReference>
<dbReference type="NCBIfam" id="NF001413">
    <property type="entry name" value="PRK00290.1"/>
    <property type="match status" value="1"/>
</dbReference>
<dbReference type="Gene3D" id="3.30.420.40">
    <property type="match status" value="2"/>
</dbReference>
<dbReference type="InterPro" id="IPR043129">
    <property type="entry name" value="ATPase_NBD"/>
</dbReference>
<evidence type="ECO:0008006" key="7">
    <source>
        <dbReference type="Google" id="ProtNLM"/>
    </source>
</evidence>
<dbReference type="EMBL" id="CAUJNA010003392">
    <property type="protein sequence ID" value="CAJ1400942.1"/>
    <property type="molecule type" value="Genomic_DNA"/>
</dbReference>
<name>A0AA36NBB7_9DINO</name>
<dbReference type="SUPFAM" id="SSF100920">
    <property type="entry name" value="Heat shock protein 70kD (HSP70), peptide-binding domain"/>
    <property type="match status" value="1"/>
</dbReference>
<evidence type="ECO:0000256" key="2">
    <source>
        <dbReference type="ARBA" id="ARBA00022840"/>
    </source>
</evidence>
<dbReference type="InterPro" id="IPR013126">
    <property type="entry name" value="Hsp_70_fam"/>
</dbReference>
<dbReference type="FunFam" id="3.30.420.40:FF:000004">
    <property type="entry name" value="Molecular chaperone DnaK"/>
    <property type="match status" value="1"/>
</dbReference>
<dbReference type="InterPro" id="IPR018181">
    <property type="entry name" value="Heat_shock_70_CS"/>
</dbReference>
<proteinExistence type="inferred from homology"/>
<organism evidence="5 6">
    <name type="scientific">Effrenium voratum</name>
    <dbReference type="NCBI Taxonomy" id="2562239"/>
    <lineage>
        <taxon>Eukaryota</taxon>
        <taxon>Sar</taxon>
        <taxon>Alveolata</taxon>
        <taxon>Dinophyceae</taxon>
        <taxon>Suessiales</taxon>
        <taxon>Symbiodiniaceae</taxon>
        <taxon>Effrenium</taxon>
    </lineage>
</organism>
<dbReference type="GO" id="GO:0140662">
    <property type="term" value="F:ATP-dependent protein folding chaperone"/>
    <property type="evidence" value="ECO:0007669"/>
    <property type="project" value="InterPro"/>
</dbReference>
<dbReference type="AlphaFoldDB" id="A0AA36NBB7"/>
<dbReference type="PROSITE" id="PS01036">
    <property type="entry name" value="HSP70_3"/>
    <property type="match status" value="1"/>
</dbReference>
<dbReference type="GO" id="GO:0005524">
    <property type="term" value="F:ATP binding"/>
    <property type="evidence" value="ECO:0007669"/>
    <property type="project" value="UniProtKB-KW"/>
</dbReference>
<keyword evidence="2 3" id="KW-0067">ATP-binding</keyword>
<feature type="coiled-coil region" evidence="4">
    <location>
        <begin position="319"/>
        <end position="346"/>
    </location>
</feature>
<sequence>MALPLAFAAAPGPPAAPFAGALRRRGVSRTRRPSRRRGGGGLRLAGVAGVAAGLLAKCPRAQRKGLMLQASNIGEKVVGIDLGTTNSVVAAVEAATPCIIPNSEGERTTPSVVAYTKDGEVLVGTTARRQAALNPLNTFGSVKRYFGRSFAEVEDDVSSMPYHIVDRDGKVRLDCPILGRGLAPEEVSAEVLRKLRRDAASFLNADITKAVITVPAYFDNSQRQATKAAGKLAGLEVLRVCNEPTMAALAYGLDQKAMLFMLVFDLGGGTFDVSVMEAGDGVCEVLATNGDTQLGGDDFDQRVLSWLLQRFQQQHGLDLREDKQALQRLLEASEKAKVELSSLQEVRVSVPFIAADESGPLHVEEVLTRDCFEELCEDLLKRLETPVKQALEDARVKTRALREVVLVGGSTRIPAVQTLARELTDFKPVNSSISPDEVVAIGASVQAAMIAGEVKDIMLIDVTPLTLGVETDGGVFSAVMEKGTAVPWKAKRIFTTSGDAQDAIEVVVLQGERPLAKDNKKLGMFRLDGIPPAPKGVAKIEVSFDIDVEGILTVSAKDWATSQEKTIRIEDSSSLDDAEVQRILDEAEAKWTEDEEAKFQLELRYAASRLLEQTSQNLLELGYKAPADARLALEPKLKEVKVLMEEEETDHFKLMDAVDTLRFELMKLGLRVYGKQVAPDGAPGPAKPRLVGGSAGGGYILQEDEVYDEAADKAESEKWANLRKKAQDMYGRGRKV</sequence>
<comment type="caution">
    <text evidence="5">The sequence shown here is derived from an EMBL/GenBank/DDBJ whole genome shotgun (WGS) entry which is preliminary data.</text>
</comment>
<evidence type="ECO:0000256" key="1">
    <source>
        <dbReference type="ARBA" id="ARBA00022741"/>
    </source>
</evidence>
<dbReference type="PRINTS" id="PR00301">
    <property type="entry name" value="HEATSHOCK70"/>
</dbReference>
<dbReference type="Pfam" id="PF00012">
    <property type="entry name" value="HSP70"/>
    <property type="match status" value="1"/>
</dbReference>
<gene>
    <name evidence="5" type="ORF">EVOR1521_LOCUS24181</name>
</gene>
<accession>A0AA36NBB7</accession>
<dbReference type="PROSITE" id="PS00329">
    <property type="entry name" value="HSP70_2"/>
    <property type="match status" value="1"/>
</dbReference>